<proteinExistence type="predicted"/>
<feature type="region of interest" description="Disordered" evidence="1">
    <location>
        <begin position="68"/>
        <end position="128"/>
    </location>
</feature>
<feature type="compositionally biased region" description="Basic and acidic residues" evidence="1">
    <location>
        <begin position="80"/>
        <end position="91"/>
    </location>
</feature>
<name>A0A1B1DYZ0_9APIC</name>
<dbReference type="VEuPathDB" id="PlasmoDB:PCOAH_00027320"/>
<dbReference type="Proteomes" id="UP000092716">
    <property type="component" value="Chromosome 9"/>
</dbReference>
<dbReference type="GeneID" id="30909460"/>
<evidence type="ECO:0000256" key="1">
    <source>
        <dbReference type="SAM" id="MobiDB-lite"/>
    </source>
</evidence>
<accession>A0A1B1DYZ0</accession>
<feature type="compositionally biased region" description="Polar residues" evidence="1">
    <location>
        <begin position="112"/>
        <end position="124"/>
    </location>
</feature>
<gene>
    <name evidence="2" type="ORF">PCOAH_00027320</name>
</gene>
<evidence type="ECO:0000313" key="3">
    <source>
        <dbReference type="Proteomes" id="UP000092716"/>
    </source>
</evidence>
<feature type="region of interest" description="Disordered" evidence="1">
    <location>
        <begin position="201"/>
        <end position="277"/>
    </location>
</feature>
<feature type="compositionally biased region" description="Basic and acidic residues" evidence="1">
    <location>
        <begin position="394"/>
        <end position="407"/>
    </location>
</feature>
<dbReference type="AlphaFoldDB" id="A0A1B1DYZ0"/>
<reference evidence="3" key="1">
    <citation type="submission" date="2016-06" db="EMBL/GenBank/DDBJ databases">
        <title>First high quality genome sequence of Plasmodium coatneyi using continuous long reads from single molecule, real-time sequencing.</title>
        <authorList>
            <person name="Chien J.-T."/>
            <person name="Pakala S.B."/>
            <person name="Geraldo J.A."/>
            <person name="Lapp S.A."/>
            <person name="Barnwell J.W."/>
            <person name="Kissinger J.C."/>
            <person name="Galinski M.R."/>
            <person name="Humphrey J.C."/>
        </authorList>
    </citation>
    <scope>NUCLEOTIDE SEQUENCE [LARGE SCALE GENOMIC DNA]</scope>
    <source>
        <strain evidence="3">Hackeri</strain>
    </source>
</reference>
<dbReference type="OrthoDB" id="386526at2759"/>
<evidence type="ECO:0000313" key="2">
    <source>
        <dbReference type="EMBL" id="ANQ08021.1"/>
    </source>
</evidence>
<keyword evidence="3" id="KW-1185">Reference proteome</keyword>
<dbReference type="EMBL" id="CP016247">
    <property type="protein sequence ID" value="ANQ08021.1"/>
    <property type="molecule type" value="Genomic_DNA"/>
</dbReference>
<feature type="compositionally biased region" description="Basic and acidic residues" evidence="1">
    <location>
        <begin position="438"/>
        <end position="457"/>
    </location>
</feature>
<feature type="compositionally biased region" description="Polar residues" evidence="1">
    <location>
        <begin position="378"/>
        <end position="393"/>
    </location>
</feature>
<feature type="compositionally biased region" description="Basic and acidic residues" evidence="1">
    <location>
        <begin position="209"/>
        <end position="246"/>
    </location>
</feature>
<dbReference type="KEGG" id="pcot:PCOAH_00027320"/>
<protein>
    <submittedName>
        <fullName evidence="2">Uncharacterized protein</fullName>
    </submittedName>
</protein>
<feature type="region of interest" description="Disordered" evidence="1">
    <location>
        <begin position="333"/>
        <end position="352"/>
    </location>
</feature>
<sequence>MKVLRIDMMSTDSDLSESNFYSDGQGRYLKKMEEKNTNWGLYNSGSDVDSDKEYFIDCIETGTKAIPNGGEIFNENDTTEEGKKCPDDNRAGDNPADDNAACGHGDDDLTSDSENFQSFDLSTSDMDDKGFEKKEKTFEQYKINIRTESDISFEEEKCFRHSIELSDNAEELQCRPLNVYGDESNDKELGCAAQGEHFLHPANDAASEVDERGDHSEGIDELTREKDDSNEEEAKWERGNHRNKEPEVEEESNVKQIDTDESESGNDTKLVETEKTVDDCDTSERGVNFNYRNCTFKKEHVNKMSLTNEKRNAITKGSGRPAGKFPFVVVGGVRNGNPLHRGAQKEMKRGDEVEELDIGGKVGHVGKVERKPNRFDPQRNTPFSDYCSTGKNRQNGEWERNQDHQTTDELITSSAYEKSEIGDSLSSEPENGEENNLDDGKFNRYEDQNIFSKERRSQYLPPYGKRNNQNKYGQHKICLKSPLIRKQCFTNAPEQYRQSEKINAYNKKADHDNYMCRQKSGKGRKDINNPKCYIPPKRPNLYGEKLYKHGMMKAPNSASKRTVGTQINLRAKKEYKKKGNTKSEYSIPRYRRVKIKIPVFELKQAEIKNYDFDAVLVKDGRVVPRKKDPTREFLQAYISYINQR</sequence>
<dbReference type="RefSeq" id="XP_019914716.1">
    <property type="nucleotide sequence ID" value="XM_020059537.1"/>
</dbReference>
<organism evidence="2 3">
    <name type="scientific">Plasmodium coatneyi</name>
    <dbReference type="NCBI Taxonomy" id="208452"/>
    <lineage>
        <taxon>Eukaryota</taxon>
        <taxon>Sar</taxon>
        <taxon>Alveolata</taxon>
        <taxon>Apicomplexa</taxon>
        <taxon>Aconoidasida</taxon>
        <taxon>Haemosporida</taxon>
        <taxon>Plasmodiidae</taxon>
        <taxon>Plasmodium</taxon>
    </lineage>
</organism>
<feature type="compositionally biased region" description="Basic and acidic residues" evidence="1">
    <location>
        <begin position="366"/>
        <end position="377"/>
    </location>
</feature>
<feature type="region of interest" description="Disordered" evidence="1">
    <location>
        <begin position="363"/>
        <end position="471"/>
    </location>
</feature>